<accession>A0A3B4Z4P6</accession>
<feature type="domain" description="Transcobalamin-like C-terminal" evidence="2">
    <location>
        <begin position="69"/>
        <end position="134"/>
    </location>
</feature>
<dbReference type="Gene3D" id="2.170.130.30">
    <property type="match status" value="1"/>
</dbReference>
<evidence type="ECO:0000256" key="1">
    <source>
        <dbReference type="SAM" id="SignalP"/>
    </source>
</evidence>
<dbReference type="PANTHER" id="PTHR10559:SF18">
    <property type="entry name" value="TRANSCOBALAMIN II"/>
    <property type="match status" value="1"/>
</dbReference>
<name>A0A3B4Z4P6_9TELE</name>
<dbReference type="AlphaFoldDB" id="A0A3B4Z4P6"/>
<keyword evidence="1" id="KW-0732">Signal</keyword>
<dbReference type="Pfam" id="PF14478">
    <property type="entry name" value="DUF4430"/>
    <property type="match status" value="1"/>
</dbReference>
<evidence type="ECO:0000259" key="2">
    <source>
        <dbReference type="Pfam" id="PF14478"/>
    </source>
</evidence>
<dbReference type="Ensembl" id="ENSSPAT00000003785.1">
    <property type="protein sequence ID" value="ENSSPAP00000003708.1"/>
    <property type="gene ID" value="ENSSPAG00000002878.1"/>
</dbReference>
<feature type="chain" id="PRO_5017473878" description="Transcobalamin-like C-terminal domain-containing protein" evidence="1">
    <location>
        <begin position="26"/>
        <end position="135"/>
    </location>
</feature>
<evidence type="ECO:0000313" key="3">
    <source>
        <dbReference type="Ensembl" id="ENSSPAP00000003708.1"/>
    </source>
</evidence>
<dbReference type="InterPro" id="IPR051588">
    <property type="entry name" value="Cobalamin_Transport"/>
</dbReference>
<dbReference type="GO" id="GO:0005615">
    <property type="term" value="C:extracellular space"/>
    <property type="evidence" value="ECO:0007669"/>
    <property type="project" value="TreeGrafter"/>
</dbReference>
<dbReference type="InterPro" id="IPR027954">
    <property type="entry name" value="Transcobalamin-like_C"/>
</dbReference>
<dbReference type="GeneTree" id="ENSGT00390000014712"/>
<protein>
    <recommendedName>
        <fullName evidence="2">Transcobalamin-like C-terminal domain-containing protein</fullName>
    </recommendedName>
</protein>
<feature type="signal peptide" evidence="1">
    <location>
        <begin position="1"/>
        <end position="25"/>
    </location>
</feature>
<proteinExistence type="predicted"/>
<sequence length="135" mass="14651">MKAAALLSSALLLLLVSVIPAQSSGKTPISVLVANSVTGSPNKTYSTFVVFRGILLGGLTRLQQSDKDFCFTYTEDPNYGPFLQSVNGLPGCEQEQTYWKLLVKKPNNTVIVPDVGIGCYIPSADDQIILKYSKY</sequence>
<dbReference type="GO" id="GO:0031419">
    <property type="term" value="F:cobalamin binding"/>
    <property type="evidence" value="ECO:0007669"/>
    <property type="project" value="TreeGrafter"/>
</dbReference>
<dbReference type="PANTHER" id="PTHR10559">
    <property type="entry name" value="TRANSCOBALAMIN-1/GASTRIC INTRINSIC FACTOR"/>
    <property type="match status" value="1"/>
</dbReference>
<dbReference type="GO" id="GO:0015889">
    <property type="term" value="P:cobalamin transport"/>
    <property type="evidence" value="ECO:0007669"/>
    <property type="project" value="TreeGrafter"/>
</dbReference>
<reference evidence="3" key="1">
    <citation type="submission" date="2023-09" db="UniProtKB">
        <authorList>
            <consortium name="Ensembl"/>
        </authorList>
    </citation>
    <scope>IDENTIFICATION</scope>
</reference>
<organism evidence="3">
    <name type="scientific">Stegastes partitus</name>
    <name type="common">bicolor damselfish</name>
    <dbReference type="NCBI Taxonomy" id="144197"/>
    <lineage>
        <taxon>Eukaryota</taxon>
        <taxon>Metazoa</taxon>
        <taxon>Chordata</taxon>
        <taxon>Craniata</taxon>
        <taxon>Vertebrata</taxon>
        <taxon>Euteleostomi</taxon>
        <taxon>Actinopterygii</taxon>
        <taxon>Neopterygii</taxon>
        <taxon>Teleostei</taxon>
        <taxon>Neoteleostei</taxon>
        <taxon>Acanthomorphata</taxon>
        <taxon>Ovalentaria</taxon>
        <taxon>Pomacentridae</taxon>
        <taxon>Stegastes</taxon>
    </lineage>
</organism>